<comment type="caution">
    <text evidence="1">The sequence shown here is derived from an EMBL/GenBank/DDBJ whole genome shotgun (WGS) entry which is preliminary data.</text>
</comment>
<dbReference type="EMBL" id="WHUW01000177">
    <property type="protein sequence ID" value="KAF8419382.1"/>
    <property type="molecule type" value="Genomic_DNA"/>
</dbReference>
<dbReference type="AlphaFoldDB" id="A0AAD4BD47"/>
<gene>
    <name evidence="1" type="ORF">L210DRAFT_3576935</name>
</gene>
<evidence type="ECO:0000313" key="1">
    <source>
        <dbReference type="EMBL" id="KAF8419382.1"/>
    </source>
</evidence>
<reference evidence="1" key="2">
    <citation type="journal article" date="2020" name="Nat. Commun.">
        <title>Large-scale genome sequencing of mycorrhizal fungi provides insights into the early evolution of symbiotic traits.</title>
        <authorList>
            <person name="Miyauchi S."/>
            <person name="Kiss E."/>
            <person name="Kuo A."/>
            <person name="Drula E."/>
            <person name="Kohler A."/>
            <person name="Sanchez-Garcia M."/>
            <person name="Morin E."/>
            <person name="Andreopoulos B."/>
            <person name="Barry K.W."/>
            <person name="Bonito G."/>
            <person name="Buee M."/>
            <person name="Carver A."/>
            <person name="Chen C."/>
            <person name="Cichocki N."/>
            <person name="Clum A."/>
            <person name="Culley D."/>
            <person name="Crous P.W."/>
            <person name="Fauchery L."/>
            <person name="Girlanda M."/>
            <person name="Hayes R.D."/>
            <person name="Keri Z."/>
            <person name="LaButti K."/>
            <person name="Lipzen A."/>
            <person name="Lombard V."/>
            <person name="Magnuson J."/>
            <person name="Maillard F."/>
            <person name="Murat C."/>
            <person name="Nolan M."/>
            <person name="Ohm R.A."/>
            <person name="Pangilinan J."/>
            <person name="Pereira M.F."/>
            <person name="Perotto S."/>
            <person name="Peter M."/>
            <person name="Pfister S."/>
            <person name="Riley R."/>
            <person name="Sitrit Y."/>
            <person name="Stielow J.B."/>
            <person name="Szollosi G."/>
            <person name="Zifcakova L."/>
            <person name="Stursova M."/>
            <person name="Spatafora J.W."/>
            <person name="Tedersoo L."/>
            <person name="Vaario L.M."/>
            <person name="Yamada A."/>
            <person name="Yan M."/>
            <person name="Wang P."/>
            <person name="Xu J."/>
            <person name="Bruns T."/>
            <person name="Baldrian P."/>
            <person name="Vilgalys R."/>
            <person name="Dunand C."/>
            <person name="Henrissat B."/>
            <person name="Grigoriev I.V."/>
            <person name="Hibbett D."/>
            <person name="Nagy L.G."/>
            <person name="Martin F.M."/>
        </authorList>
    </citation>
    <scope>NUCLEOTIDE SEQUENCE</scope>
    <source>
        <strain evidence="1">BED1</strain>
    </source>
</reference>
<sequence length="76" mass="8872">MDTRVYRNGRLCFGRVTFHVEKSHVQKKVEVRRPHWVPGTKPYQCEAHAGTVLIPSHSIARQRQTTMTLQIRVSLF</sequence>
<reference evidence="1" key="1">
    <citation type="submission" date="2019-10" db="EMBL/GenBank/DDBJ databases">
        <authorList>
            <consortium name="DOE Joint Genome Institute"/>
            <person name="Kuo A."/>
            <person name="Miyauchi S."/>
            <person name="Kiss E."/>
            <person name="Drula E."/>
            <person name="Kohler A."/>
            <person name="Sanchez-Garcia M."/>
            <person name="Andreopoulos B."/>
            <person name="Barry K.W."/>
            <person name="Bonito G."/>
            <person name="Buee M."/>
            <person name="Carver A."/>
            <person name="Chen C."/>
            <person name="Cichocki N."/>
            <person name="Clum A."/>
            <person name="Culley D."/>
            <person name="Crous P.W."/>
            <person name="Fauchery L."/>
            <person name="Girlanda M."/>
            <person name="Hayes R."/>
            <person name="Keri Z."/>
            <person name="LaButti K."/>
            <person name="Lipzen A."/>
            <person name="Lombard V."/>
            <person name="Magnuson J."/>
            <person name="Maillard F."/>
            <person name="Morin E."/>
            <person name="Murat C."/>
            <person name="Nolan M."/>
            <person name="Ohm R."/>
            <person name="Pangilinan J."/>
            <person name="Pereira M."/>
            <person name="Perotto S."/>
            <person name="Peter M."/>
            <person name="Riley R."/>
            <person name="Sitrit Y."/>
            <person name="Stielow B."/>
            <person name="Szollosi G."/>
            <person name="Zifcakova L."/>
            <person name="Stursova M."/>
            <person name="Spatafora J.W."/>
            <person name="Tedersoo L."/>
            <person name="Vaario L.-M."/>
            <person name="Yamada A."/>
            <person name="Yan M."/>
            <person name="Wang P."/>
            <person name="Xu J."/>
            <person name="Bruns T."/>
            <person name="Baldrian P."/>
            <person name="Vilgalys R."/>
            <person name="Henrissat B."/>
            <person name="Grigoriev I.V."/>
            <person name="Hibbett D."/>
            <person name="Nagy L.G."/>
            <person name="Martin F.M."/>
        </authorList>
    </citation>
    <scope>NUCLEOTIDE SEQUENCE</scope>
    <source>
        <strain evidence="1">BED1</strain>
    </source>
</reference>
<protein>
    <submittedName>
        <fullName evidence="1">Uncharacterized protein</fullName>
    </submittedName>
</protein>
<dbReference type="Proteomes" id="UP001194468">
    <property type="component" value="Unassembled WGS sequence"/>
</dbReference>
<name>A0AAD4BD47_BOLED</name>
<organism evidence="1 2">
    <name type="scientific">Boletus edulis BED1</name>
    <dbReference type="NCBI Taxonomy" id="1328754"/>
    <lineage>
        <taxon>Eukaryota</taxon>
        <taxon>Fungi</taxon>
        <taxon>Dikarya</taxon>
        <taxon>Basidiomycota</taxon>
        <taxon>Agaricomycotina</taxon>
        <taxon>Agaricomycetes</taxon>
        <taxon>Agaricomycetidae</taxon>
        <taxon>Boletales</taxon>
        <taxon>Boletineae</taxon>
        <taxon>Boletaceae</taxon>
        <taxon>Boletoideae</taxon>
        <taxon>Boletus</taxon>
    </lineage>
</organism>
<keyword evidence="2" id="KW-1185">Reference proteome</keyword>
<accession>A0AAD4BD47</accession>
<proteinExistence type="predicted"/>
<evidence type="ECO:0000313" key="2">
    <source>
        <dbReference type="Proteomes" id="UP001194468"/>
    </source>
</evidence>